<gene>
    <name evidence="10" type="ORF">A2750_01690</name>
</gene>
<dbReference type="GO" id="GO:0009103">
    <property type="term" value="P:lipopolysaccharide biosynthetic process"/>
    <property type="evidence" value="ECO:0007669"/>
    <property type="project" value="UniProtKB-ARBA"/>
</dbReference>
<dbReference type="PANTHER" id="PTHR33908:SF11">
    <property type="entry name" value="MEMBRANE PROTEIN"/>
    <property type="match status" value="1"/>
</dbReference>
<feature type="transmembrane region" description="Helical" evidence="8">
    <location>
        <begin position="188"/>
        <end position="221"/>
    </location>
</feature>
<feature type="domain" description="Glycosyltransferase RgtA/B/C/D-like" evidence="9">
    <location>
        <begin position="111"/>
        <end position="244"/>
    </location>
</feature>
<evidence type="ECO:0000256" key="6">
    <source>
        <dbReference type="ARBA" id="ARBA00022989"/>
    </source>
</evidence>
<reference evidence="10 11" key="1">
    <citation type="journal article" date="2016" name="Nat. Commun.">
        <title>Thousands of microbial genomes shed light on interconnected biogeochemical processes in an aquifer system.</title>
        <authorList>
            <person name="Anantharaman K."/>
            <person name="Brown C.T."/>
            <person name="Hug L.A."/>
            <person name="Sharon I."/>
            <person name="Castelle C.J."/>
            <person name="Probst A.J."/>
            <person name="Thomas B.C."/>
            <person name="Singh A."/>
            <person name="Wilkins M.J."/>
            <person name="Karaoz U."/>
            <person name="Brodie E.L."/>
            <person name="Williams K.H."/>
            <person name="Hubbard S.S."/>
            <person name="Banfield J.F."/>
        </authorList>
    </citation>
    <scope>NUCLEOTIDE SEQUENCE [LARGE SCALE GENOMIC DNA]</scope>
</reference>
<feature type="transmembrane region" description="Helical" evidence="8">
    <location>
        <begin position="106"/>
        <end position="126"/>
    </location>
</feature>
<dbReference type="Proteomes" id="UP000178023">
    <property type="component" value="Unassembled WGS sequence"/>
</dbReference>
<dbReference type="AlphaFoldDB" id="A0A1F8F5Z4"/>
<evidence type="ECO:0000256" key="7">
    <source>
        <dbReference type="ARBA" id="ARBA00023136"/>
    </source>
</evidence>
<keyword evidence="2" id="KW-1003">Cell membrane</keyword>
<name>A0A1F8F5Z4_9BACT</name>
<sequence length="522" mass="59558">MKVFKTSMLIPAALLSVVFLIPFFSARNFSPSGDEITHLPSGYSYWKTGEVVLNPQHPPLVKLLASFPLLFLDLNFDKNDPSLAGPLKDEWRFGQRFLFTNDADKLLLLGRISIILISVLLGLYIFKWASELFSRKASILSLFLYAFMPNMLAHTQFVTTDVAVTAFSFITLYYLWKLFKTGRKKFIIHIGIGLGLALGSKFSGVFLAPIIAIPLFVYVWKGGGGYFLKAKRFLGYFAVIGAISSLAVYVIYLFPVSADFYLKGLRSVYSDISSNYYYYLNGNFSKDGWWYYFIFAFLIKTPIPALVAFAASLVAYKKYKLTGLEKQLIFIPVTVFLLVTSFKAENLGVRYILPVYPFLILYAGGLADLRFNLNKKVILIFTAGLGVWYVFSAVQIYPDYLAYFNEFVGGPANGYKYLDDSNLEWGQDLKRLRAHQIQHSETKVLYSWRKSSPEHYGITNDLFSSGIKKRWLLNPPGKYAVNVHFLVRSKLEGSMTPDKYVNWPELYKPIDRIGYSFFVYSF</sequence>
<organism evidence="10 11">
    <name type="scientific">Candidatus Yanofskybacteria bacterium RIFCSPHIGHO2_01_FULL_45_42</name>
    <dbReference type="NCBI Taxonomy" id="1802671"/>
    <lineage>
        <taxon>Bacteria</taxon>
        <taxon>Candidatus Yanofskyibacteriota</taxon>
    </lineage>
</organism>
<feature type="transmembrane region" description="Helical" evidence="8">
    <location>
        <begin position="157"/>
        <end position="176"/>
    </location>
</feature>
<dbReference type="Pfam" id="PF13231">
    <property type="entry name" value="PMT_2"/>
    <property type="match status" value="1"/>
</dbReference>
<keyword evidence="5 8" id="KW-0812">Transmembrane</keyword>
<evidence type="ECO:0000256" key="8">
    <source>
        <dbReference type="SAM" id="Phobius"/>
    </source>
</evidence>
<evidence type="ECO:0000313" key="10">
    <source>
        <dbReference type="EMBL" id="OGN07980.1"/>
    </source>
</evidence>
<evidence type="ECO:0000256" key="2">
    <source>
        <dbReference type="ARBA" id="ARBA00022475"/>
    </source>
</evidence>
<dbReference type="GO" id="GO:0016763">
    <property type="term" value="F:pentosyltransferase activity"/>
    <property type="evidence" value="ECO:0007669"/>
    <property type="project" value="TreeGrafter"/>
</dbReference>
<comment type="subcellular location">
    <subcellularLocation>
        <location evidence="1">Cell membrane</location>
        <topology evidence="1">Multi-pass membrane protein</topology>
    </subcellularLocation>
</comment>
<evidence type="ECO:0000256" key="3">
    <source>
        <dbReference type="ARBA" id="ARBA00022676"/>
    </source>
</evidence>
<keyword evidence="7 8" id="KW-0472">Membrane</keyword>
<dbReference type="EMBL" id="MGJL01000013">
    <property type="protein sequence ID" value="OGN07980.1"/>
    <property type="molecule type" value="Genomic_DNA"/>
</dbReference>
<comment type="caution">
    <text evidence="10">The sequence shown here is derived from an EMBL/GenBank/DDBJ whole genome shotgun (WGS) entry which is preliminary data.</text>
</comment>
<evidence type="ECO:0000313" key="11">
    <source>
        <dbReference type="Proteomes" id="UP000178023"/>
    </source>
</evidence>
<accession>A0A1F8F5Z4</accession>
<dbReference type="InterPro" id="IPR050297">
    <property type="entry name" value="LipidA_mod_glycosyltrf_83"/>
</dbReference>
<feature type="transmembrane region" description="Helical" evidence="8">
    <location>
        <begin position="289"/>
        <end position="316"/>
    </location>
</feature>
<dbReference type="InterPro" id="IPR038731">
    <property type="entry name" value="RgtA/B/C-like"/>
</dbReference>
<evidence type="ECO:0000259" key="9">
    <source>
        <dbReference type="Pfam" id="PF13231"/>
    </source>
</evidence>
<dbReference type="GO" id="GO:0005886">
    <property type="term" value="C:plasma membrane"/>
    <property type="evidence" value="ECO:0007669"/>
    <property type="project" value="UniProtKB-SubCell"/>
</dbReference>
<evidence type="ECO:0000256" key="5">
    <source>
        <dbReference type="ARBA" id="ARBA00022692"/>
    </source>
</evidence>
<protein>
    <recommendedName>
        <fullName evidence="9">Glycosyltransferase RgtA/B/C/D-like domain-containing protein</fullName>
    </recommendedName>
</protein>
<dbReference type="PANTHER" id="PTHR33908">
    <property type="entry name" value="MANNOSYLTRANSFERASE YKCB-RELATED"/>
    <property type="match status" value="1"/>
</dbReference>
<keyword evidence="3" id="KW-0328">Glycosyltransferase</keyword>
<feature type="transmembrane region" description="Helical" evidence="8">
    <location>
        <begin position="233"/>
        <end position="254"/>
    </location>
</feature>
<feature type="transmembrane region" description="Helical" evidence="8">
    <location>
        <begin position="351"/>
        <end position="371"/>
    </location>
</feature>
<evidence type="ECO:0000256" key="1">
    <source>
        <dbReference type="ARBA" id="ARBA00004651"/>
    </source>
</evidence>
<feature type="transmembrane region" description="Helical" evidence="8">
    <location>
        <begin position="328"/>
        <end position="345"/>
    </location>
</feature>
<evidence type="ECO:0000256" key="4">
    <source>
        <dbReference type="ARBA" id="ARBA00022679"/>
    </source>
</evidence>
<feature type="transmembrane region" description="Helical" evidence="8">
    <location>
        <begin position="378"/>
        <end position="397"/>
    </location>
</feature>
<proteinExistence type="predicted"/>
<keyword evidence="6 8" id="KW-1133">Transmembrane helix</keyword>
<keyword evidence="4" id="KW-0808">Transferase</keyword>